<evidence type="ECO:0000313" key="6">
    <source>
        <dbReference type="EMBL" id="RYC02332.1"/>
    </source>
</evidence>
<keyword evidence="3 6" id="KW-0560">Oxidoreductase</keyword>
<evidence type="ECO:0000256" key="1">
    <source>
        <dbReference type="ARBA" id="ARBA00022630"/>
    </source>
</evidence>
<dbReference type="InterPro" id="IPR011251">
    <property type="entry name" value="Luciferase-like_dom"/>
</dbReference>
<accession>A0A4Q2SFL0</accession>
<dbReference type="PANTHER" id="PTHR42847:SF4">
    <property type="entry name" value="ALKANESULFONATE MONOOXYGENASE-RELATED"/>
    <property type="match status" value="1"/>
</dbReference>
<gene>
    <name evidence="6" type="ORF">EUA07_09700</name>
</gene>
<dbReference type="InterPro" id="IPR019921">
    <property type="entry name" value="Lucif-like_OxRdtase_Rv2161c"/>
</dbReference>
<dbReference type="SUPFAM" id="SSF51679">
    <property type="entry name" value="Bacterial luciferase-like"/>
    <property type="match status" value="1"/>
</dbReference>
<feature type="domain" description="Luciferase-like" evidence="5">
    <location>
        <begin position="19"/>
        <end position="255"/>
    </location>
</feature>
<dbReference type="EC" id="1.-.-.-" evidence="6"/>
<reference evidence="6 7" key="1">
    <citation type="submission" date="2019-01" db="EMBL/GenBank/DDBJ databases">
        <title>Novel species of Nocardioides.</title>
        <authorList>
            <person name="Liu Q."/>
            <person name="Xin Y.-H."/>
        </authorList>
    </citation>
    <scope>NUCLEOTIDE SEQUENCE [LARGE SCALE GENOMIC DNA]</scope>
    <source>
        <strain evidence="6 7">CGMCC 4.6875</strain>
    </source>
</reference>
<dbReference type="InterPro" id="IPR050172">
    <property type="entry name" value="SsuD_RutA_monooxygenase"/>
</dbReference>
<dbReference type="Proteomes" id="UP000293291">
    <property type="component" value="Unassembled WGS sequence"/>
</dbReference>
<comment type="caution">
    <text evidence="6">The sequence shown here is derived from an EMBL/GenBank/DDBJ whole genome shotgun (WGS) entry which is preliminary data.</text>
</comment>
<keyword evidence="1" id="KW-0285">Flavoprotein</keyword>
<dbReference type="GO" id="GO:0046306">
    <property type="term" value="P:alkanesulfonate catabolic process"/>
    <property type="evidence" value="ECO:0007669"/>
    <property type="project" value="TreeGrafter"/>
</dbReference>
<keyword evidence="7" id="KW-1185">Reference proteome</keyword>
<dbReference type="OrthoDB" id="9781803at2"/>
<proteinExistence type="predicted"/>
<dbReference type="InterPro" id="IPR036661">
    <property type="entry name" value="Luciferase-like_sf"/>
</dbReference>
<dbReference type="EMBL" id="SDWU01000009">
    <property type="protein sequence ID" value="RYC02332.1"/>
    <property type="molecule type" value="Genomic_DNA"/>
</dbReference>
<sequence>MDDDLPALGFGLPVSGSWATPAAMIHVARLAEELGYASLWTFQRVLQPLAATPTDAAGRPVENPGTRPVEDPTYAAVHDAVLPLAHVASHTTRIGLGTATLCAPFTPPALLAKAMATLDHLASGRLTVGLGMGWLPEEYEAAGVPYAGRGARFEEYLRCLVALWTEDPVELHGEHYSVPRSHLGIRPIQRPHPPVLVGGAAPAGLRRAGRLAQGWIGSTRQDLDTLADSVDLVREGAREAGRDPGAVRILLRAVVDLVDADPGPGRRQFHGTRDQVLEDLAAVRRRGAGEVFVDLNFSPRVGSPDVDPEGAVAEAEHVLHALAPARRGS</sequence>
<dbReference type="RefSeq" id="WP_129454945.1">
    <property type="nucleotide sequence ID" value="NZ_JACXYX010000005.1"/>
</dbReference>
<evidence type="ECO:0000259" key="5">
    <source>
        <dbReference type="Pfam" id="PF00296"/>
    </source>
</evidence>
<evidence type="ECO:0000256" key="4">
    <source>
        <dbReference type="ARBA" id="ARBA00023033"/>
    </source>
</evidence>
<keyword evidence="4" id="KW-0503">Monooxygenase</keyword>
<keyword evidence="2" id="KW-0288">FMN</keyword>
<dbReference type="PANTHER" id="PTHR42847">
    <property type="entry name" value="ALKANESULFONATE MONOOXYGENASE"/>
    <property type="match status" value="1"/>
</dbReference>
<evidence type="ECO:0000256" key="2">
    <source>
        <dbReference type="ARBA" id="ARBA00022643"/>
    </source>
</evidence>
<dbReference type="Pfam" id="PF00296">
    <property type="entry name" value="Bac_luciferase"/>
    <property type="match status" value="1"/>
</dbReference>
<name>A0A4Q2SFL0_9ACTN</name>
<evidence type="ECO:0000256" key="3">
    <source>
        <dbReference type="ARBA" id="ARBA00023002"/>
    </source>
</evidence>
<protein>
    <submittedName>
        <fullName evidence="6">TIGR03619 family F420-dependent LLM class oxidoreductase</fullName>
        <ecNumber evidence="6">1.-.-.-</ecNumber>
    </submittedName>
</protein>
<evidence type="ECO:0000313" key="7">
    <source>
        <dbReference type="Proteomes" id="UP000293291"/>
    </source>
</evidence>
<dbReference type="NCBIfam" id="TIGR03619">
    <property type="entry name" value="F420_Rv2161c"/>
    <property type="match status" value="1"/>
</dbReference>
<dbReference type="GO" id="GO:0008726">
    <property type="term" value="F:alkanesulfonate monooxygenase activity"/>
    <property type="evidence" value="ECO:0007669"/>
    <property type="project" value="TreeGrafter"/>
</dbReference>
<organism evidence="6 7">
    <name type="scientific">Nocardioides ganghwensis</name>
    <dbReference type="NCBI Taxonomy" id="252230"/>
    <lineage>
        <taxon>Bacteria</taxon>
        <taxon>Bacillati</taxon>
        <taxon>Actinomycetota</taxon>
        <taxon>Actinomycetes</taxon>
        <taxon>Propionibacteriales</taxon>
        <taxon>Nocardioidaceae</taxon>
        <taxon>Nocardioides</taxon>
    </lineage>
</organism>
<dbReference type="AlphaFoldDB" id="A0A4Q2SFL0"/>
<dbReference type="Gene3D" id="3.20.20.30">
    <property type="entry name" value="Luciferase-like domain"/>
    <property type="match status" value="1"/>
</dbReference>